<evidence type="ECO:0000313" key="3">
    <source>
        <dbReference type="EMBL" id="KZT53320.1"/>
    </source>
</evidence>
<keyword evidence="4" id="KW-1185">Reference proteome</keyword>
<sequence>MNGLLHSLHRRVLPLPSHPGRICSPWSARCLATPSGSINPGTVGPFQVFDRRAKRLQKDRAARAENGDQSRLVDYVRNEVADVMIERLQDIKRQFGNVLDLGSGPGHLTKLIDPEMVSKVTMVDLSHHTLHRDPKDEFEVQVERQQMDEEQLMSSILRDSQDAVVSCLSMHWINDLPGMLVQIREVLKPDGVFLGALFGGETLFELRSSLQLAEMEREGGISPRISPMTQTQDMSNLMGRAGFSLLTVDIDEVKISYPSMWELLEDLKAMGESNAVIGRRHFIPRDTLIAASAIYEALHGAEDGTVPATFQVIYVIGWKPSPTQPKALDRGTGKTNLRDIL</sequence>
<dbReference type="GO" id="GO:0032259">
    <property type="term" value="P:methylation"/>
    <property type="evidence" value="ECO:0007669"/>
    <property type="project" value="UniProtKB-KW"/>
</dbReference>
<keyword evidence="2 3" id="KW-0808">Transferase</keyword>
<accession>A0A165DQM1</accession>
<evidence type="ECO:0000313" key="4">
    <source>
        <dbReference type="Proteomes" id="UP000076842"/>
    </source>
</evidence>
<dbReference type="AlphaFoldDB" id="A0A165DQM1"/>
<reference evidence="3 4" key="1">
    <citation type="journal article" date="2016" name="Mol. Biol. Evol.">
        <title>Comparative Genomics of Early-Diverging Mushroom-Forming Fungi Provides Insights into the Origins of Lignocellulose Decay Capabilities.</title>
        <authorList>
            <person name="Nagy L.G."/>
            <person name="Riley R."/>
            <person name="Tritt A."/>
            <person name="Adam C."/>
            <person name="Daum C."/>
            <person name="Floudas D."/>
            <person name="Sun H."/>
            <person name="Yadav J.S."/>
            <person name="Pangilinan J."/>
            <person name="Larsson K.H."/>
            <person name="Matsuura K."/>
            <person name="Barry K."/>
            <person name="Labutti K."/>
            <person name="Kuo R."/>
            <person name="Ohm R.A."/>
            <person name="Bhattacharya S.S."/>
            <person name="Shirouzu T."/>
            <person name="Yoshinaga Y."/>
            <person name="Martin F.M."/>
            <person name="Grigoriev I.V."/>
            <person name="Hibbett D.S."/>
        </authorList>
    </citation>
    <scope>NUCLEOTIDE SEQUENCE [LARGE SCALE GENOMIC DNA]</scope>
    <source>
        <strain evidence="3 4">HHB12733</strain>
    </source>
</reference>
<organism evidence="3 4">
    <name type="scientific">Calocera cornea HHB12733</name>
    <dbReference type="NCBI Taxonomy" id="1353952"/>
    <lineage>
        <taxon>Eukaryota</taxon>
        <taxon>Fungi</taxon>
        <taxon>Dikarya</taxon>
        <taxon>Basidiomycota</taxon>
        <taxon>Agaricomycotina</taxon>
        <taxon>Dacrymycetes</taxon>
        <taxon>Dacrymycetales</taxon>
        <taxon>Dacrymycetaceae</taxon>
        <taxon>Calocera</taxon>
    </lineage>
</organism>
<dbReference type="Gene3D" id="3.40.50.150">
    <property type="entry name" value="Vaccinia Virus protein VP39"/>
    <property type="match status" value="1"/>
</dbReference>
<name>A0A165DQM1_9BASI</name>
<dbReference type="EMBL" id="KV424041">
    <property type="protein sequence ID" value="KZT53320.1"/>
    <property type="molecule type" value="Genomic_DNA"/>
</dbReference>
<dbReference type="InterPro" id="IPR050602">
    <property type="entry name" value="Malonyl-ACP_OMT"/>
</dbReference>
<evidence type="ECO:0000256" key="2">
    <source>
        <dbReference type="ARBA" id="ARBA00022679"/>
    </source>
</evidence>
<dbReference type="GO" id="GO:0005739">
    <property type="term" value="C:mitochondrion"/>
    <property type="evidence" value="ECO:0007669"/>
    <property type="project" value="TreeGrafter"/>
</dbReference>
<dbReference type="InParanoid" id="A0A165DQM1"/>
<evidence type="ECO:0000256" key="1">
    <source>
        <dbReference type="ARBA" id="ARBA00022603"/>
    </source>
</evidence>
<dbReference type="STRING" id="1353952.A0A165DQM1"/>
<dbReference type="InterPro" id="IPR029063">
    <property type="entry name" value="SAM-dependent_MTases_sf"/>
</dbReference>
<dbReference type="PANTHER" id="PTHR13090:SF1">
    <property type="entry name" value="ARGININE-HYDROXYLASE NDUFAF5, MITOCHONDRIAL"/>
    <property type="match status" value="1"/>
</dbReference>
<gene>
    <name evidence="3" type="ORF">CALCODRAFT_440309</name>
</gene>
<dbReference type="CDD" id="cd02440">
    <property type="entry name" value="AdoMet_MTases"/>
    <property type="match status" value="1"/>
</dbReference>
<dbReference type="Proteomes" id="UP000076842">
    <property type="component" value="Unassembled WGS sequence"/>
</dbReference>
<dbReference type="GO" id="GO:0008168">
    <property type="term" value="F:methyltransferase activity"/>
    <property type="evidence" value="ECO:0007669"/>
    <property type="project" value="UniProtKB-KW"/>
</dbReference>
<protein>
    <submittedName>
        <fullName evidence="3">S-adenosyl-L-methionine-dependent methyltransferase</fullName>
    </submittedName>
</protein>
<dbReference type="SUPFAM" id="SSF53335">
    <property type="entry name" value="S-adenosyl-L-methionine-dependent methyltransferases"/>
    <property type="match status" value="1"/>
</dbReference>
<dbReference type="OrthoDB" id="16816at2759"/>
<proteinExistence type="predicted"/>
<dbReference type="Pfam" id="PF13489">
    <property type="entry name" value="Methyltransf_23"/>
    <property type="match status" value="1"/>
</dbReference>
<dbReference type="GO" id="GO:0032981">
    <property type="term" value="P:mitochondrial respiratory chain complex I assembly"/>
    <property type="evidence" value="ECO:0007669"/>
    <property type="project" value="TreeGrafter"/>
</dbReference>
<dbReference type="PANTHER" id="PTHR13090">
    <property type="entry name" value="ARGININE-HYDROXYLASE NDUFAF5, MITOCHONDRIAL"/>
    <property type="match status" value="1"/>
</dbReference>
<keyword evidence="1 3" id="KW-0489">Methyltransferase</keyword>